<evidence type="ECO:0000313" key="5">
    <source>
        <dbReference type="Proteomes" id="UP000018144"/>
    </source>
</evidence>
<name>U4LNM4_PYROM</name>
<dbReference type="PANTHER" id="PTHR15665:SF1">
    <property type="entry name" value="PROTEIN ASTEROID HOMOLOG 1"/>
    <property type="match status" value="1"/>
</dbReference>
<dbReference type="OMA" id="GEADDWC"/>
<feature type="compositionally biased region" description="Basic and acidic residues" evidence="2">
    <location>
        <begin position="549"/>
        <end position="560"/>
    </location>
</feature>
<organism evidence="4 5">
    <name type="scientific">Pyronema omphalodes (strain CBS 100304)</name>
    <name type="common">Pyronema confluens</name>
    <dbReference type="NCBI Taxonomy" id="1076935"/>
    <lineage>
        <taxon>Eukaryota</taxon>
        <taxon>Fungi</taxon>
        <taxon>Dikarya</taxon>
        <taxon>Ascomycota</taxon>
        <taxon>Pezizomycotina</taxon>
        <taxon>Pezizomycetes</taxon>
        <taxon>Pezizales</taxon>
        <taxon>Pyronemataceae</taxon>
        <taxon>Pyronema</taxon>
    </lineage>
</organism>
<dbReference type="PANTHER" id="PTHR15665">
    <property type="entry name" value="ASTEROID PROTEIN"/>
    <property type="match status" value="1"/>
</dbReference>
<dbReference type="InterPro" id="IPR029060">
    <property type="entry name" value="PIN-like_dom_sf"/>
</dbReference>
<reference evidence="4 5" key="1">
    <citation type="journal article" date="2013" name="PLoS Genet.">
        <title>The genome and development-dependent transcriptomes of Pyronema confluens: a window into fungal evolution.</title>
        <authorList>
            <person name="Traeger S."/>
            <person name="Altegoer F."/>
            <person name="Freitag M."/>
            <person name="Gabaldon T."/>
            <person name="Kempken F."/>
            <person name="Kumar A."/>
            <person name="Marcet-Houben M."/>
            <person name="Poggeler S."/>
            <person name="Stajich J.E."/>
            <person name="Nowrousian M."/>
        </authorList>
    </citation>
    <scope>NUCLEOTIDE SEQUENCE [LARGE SCALE GENOMIC DNA]</scope>
    <source>
        <strain evidence="5">CBS 100304</strain>
        <tissue evidence="4">Vegetative mycelium</tissue>
    </source>
</reference>
<accession>U4LNM4</accession>
<evidence type="ECO:0000256" key="1">
    <source>
        <dbReference type="ARBA" id="ARBA00007398"/>
    </source>
</evidence>
<dbReference type="Pfam" id="PF12813">
    <property type="entry name" value="XPG_I_2"/>
    <property type="match status" value="1"/>
</dbReference>
<dbReference type="AlphaFoldDB" id="U4LNM4"/>
<dbReference type="InterPro" id="IPR026832">
    <property type="entry name" value="Asteroid"/>
</dbReference>
<evidence type="ECO:0000259" key="3">
    <source>
        <dbReference type="Pfam" id="PF12813"/>
    </source>
</evidence>
<dbReference type="Gene3D" id="3.40.50.1010">
    <property type="entry name" value="5'-nuclease"/>
    <property type="match status" value="1"/>
</dbReference>
<dbReference type="eggNOG" id="ENOG502S2DC">
    <property type="taxonomic scope" value="Eukaryota"/>
</dbReference>
<protein>
    <recommendedName>
        <fullName evidence="3">Asteroid domain-containing protein</fullName>
    </recommendedName>
</protein>
<dbReference type="EMBL" id="HF936032">
    <property type="protein sequence ID" value="CCX33187.1"/>
    <property type="molecule type" value="Genomic_DNA"/>
</dbReference>
<dbReference type="OrthoDB" id="5297549at2759"/>
<comment type="similarity">
    <text evidence="1">Belongs to the asteroid family.</text>
</comment>
<feature type="compositionally biased region" description="Basic residues" evidence="2">
    <location>
        <begin position="572"/>
        <end position="581"/>
    </location>
</feature>
<dbReference type="Proteomes" id="UP000018144">
    <property type="component" value="Unassembled WGS sequence"/>
</dbReference>
<dbReference type="SUPFAM" id="SSF88723">
    <property type="entry name" value="PIN domain-like"/>
    <property type="match status" value="1"/>
</dbReference>
<dbReference type="InterPro" id="IPR039436">
    <property type="entry name" value="Asteroid_dom"/>
</dbReference>
<feature type="region of interest" description="Disordered" evidence="2">
    <location>
        <begin position="541"/>
        <end position="598"/>
    </location>
</feature>
<proteinExistence type="inferred from homology"/>
<dbReference type="STRING" id="1076935.U4LNM4"/>
<gene>
    <name evidence="4" type="ORF">PCON_14227</name>
</gene>
<sequence>MGIRHLYTHLSPYAQPETFPRVSITPIYIDGPALCHHIYHHLFSSVSTSGNAFETSISYSVLGDAYGSYLTRLERAGFEIKKIFFDAALPSSKLPTRLSRLDDNLGKLTRYRSLNPTLRAGCASHITSPSTFFTGSRRQFHARTQHLSAPPFIVAAVLSYLAAHAVYSQVTETVPGEADSFLGAAAVRYGGIVLTGDSDLLVFSGGEHDWGVVMLQDLTFTDSGANARVFRARVIEQMLKFPMLDIAYQTSLDGQASFSSILTRLERVQERRRQGVGQSDIPEEFKKEYHLPTEQQRGRVLEEPRIGELLFQREKGIKTGRRMFLPFLNEDSQRSPAWDIGAEVRRLAYSILFENEGEVKEIYRRGQRITESVVECYSQEETKERISSLELLVAQYPSSWWAVLVLFNIVDSAKERGQKPNSGAELAAVAKTLLPKDITPPERTRQKWTWPLVQLFAMSQAGWYSLLLLREVLVYCEAKTTVERGMATAAALRKGLKLLPDVLRLFDTQQFLAVFENTEMEEKELAKIALARFWAVDADEAAEEEHEDQEDKNGNGKRPSDEEEWAAAETKKGKKQKKKKQQEKMVVDSNPFAALGMM</sequence>
<keyword evidence="5" id="KW-1185">Reference proteome</keyword>
<evidence type="ECO:0000313" key="4">
    <source>
        <dbReference type="EMBL" id="CCX33187.1"/>
    </source>
</evidence>
<feature type="domain" description="Asteroid" evidence="3">
    <location>
        <begin position="150"/>
        <end position="374"/>
    </location>
</feature>
<evidence type="ECO:0000256" key="2">
    <source>
        <dbReference type="SAM" id="MobiDB-lite"/>
    </source>
</evidence>